<feature type="chain" id="PRO_5040486359" evidence="3">
    <location>
        <begin position="22"/>
        <end position="218"/>
    </location>
</feature>
<sequence>MMIYFLLFLVRSLWEILLVVGENPFFHKLTVWRNDQSKKYVVFLLVWFTIFEVIPTIFFICSFIFYINRVSSNIKREVGTPIKTENKFDNKLSLLFKYTNLSNMTFSSSDPDDSKDIKPENPNEIQNPVDDHLQQNNDIENIISSPSQKVSFHDNHELYESDSTQDENHPLIDQHENNFLPQNRSLLGNLKSQENLSFNQLKTKLNSETENENENDWY</sequence>
<gene>
    <name evidence="4" type="ORF">M0811_00046</name>
</gene>
<protein>
    <submittedName>
        <fullName evidence="4">Uncharacterized protein</fullName>
    </submittedName>
</protein>
<feature type="signal peptide" evidence="3">
    <location>
        <begin position="1"/>
        <end position="21"/>
    </location>
</feature>
<reference evidence="4" key="1">
    <citation type="submission" date="2022-10" db="EMBL/GenBank/DDBJ databases">
        <title>Novel sulphate-reducing endosymbionts in the free-living metamonad Anaeramoeba.</title>
        <authorList>
            <person name="Jerlstrom-Hultqvist J."/>
            <person name="Cepicka I."/>
            <person name="Gallot-Lavallee L."/>
            <person name="Salas-Leiva D."/>
            <person name="Curtis B.A."/>
            <person name="Zahonova K."/>
            <person name="Pipaliya S."/>
            <person name="Dacks J."/>
            <person name="Roger A.J."/>
        </authorList>
    </citation>
    <scope>NUCLEOTIDE SEQUENCE</scope>
    <source>
        <strain evidence="4">BMAN</strain>
    </source>
</reference>
<keyword evidence="2" id="KW-0812">Transmembrane</keyword>
<evidence type="ECO:0000313" key="4">
    <source>
        <dbReference type="EMBL" id="KAJ5076729.1"/>
    </source>
</evidence>
<keyword evidence="2" id="KW-0472">Membrane</keyword>
<keyword evidence="3" id="KW-0732">Signal</keyword>
<evidence type="ECO:0000256" key="1">
    <source>
        <dbReference type="SAM" id="MobiDB-lite"/>
    </source>
</evidence>
<keyword evidence="5" id="KW-1185">Reference proteome</keyword>
<keyword evidence="2" id="KW-1133">Transmembrane helix</keyword>
<feature type="transmembrane region" description="Helical" evidence="2">
    <location>
        <begin position="45"/>
        <end position="67"/>
    </location>
</feature>
<organism evidence="4 5">
    <name type="scientific">Anaeramoeba ignava</name>
    <name type="common">Anaerobic marine amoeba</name>
    <dbReference type="NCBI Taxonomy" id="1746090"/>
    <lineage>
        <taxon>Eukaryota</taxon>
        <taxon>Metamonada</taxon>
        <taxon>Anaeramoebidae</taxon>
        <taxon>Anaeramoeba</taxon>
    </lineage>
</organism>
<name>A0A9Q0LQJ1_ANAIG</name>
<feature type="compositionally biased region" description="Basic and acidic residues" evidence="1">
    <location>
        <begin position="112"/>
        <end position="121"/>
    </location>
</feature>
<evidence type="ECO:0000313" key="5">
    <source>
        <dbReference type="Proteomes" id="UP001149090"/>
    </source>
</evidence>
<dbReference type="Proteomes" id="UP001149090">
    <property type="component" value="Unassembled WGS sequence"/>
</dbReference>
<dbReference type="AlphaFoldDB" id="A0A9Q0LQJ1"/>
<evidence type="ECO:0000256" key="3">
    <source>
        <dbReference type="SAM" id="SignalP"/>
    </source>
</evidence>
<accession>A0A9Q0LQJ1</accession>
<feature type="region of interest" description="Disordered" evidence="1">
    <location>
        <begin position="107"/>
        <end position="131"/>
    </location>
</feature>
<dbReference type="EMBL" id="JAPDFW010000059">
    <property type="protein sequence ID" value="KAJ5076729.1"/>
    <property type="molecule type" value="Genomic_DNA"/>
</dbReference>
<comment type="caution">
    <text evidence="4">The sequence shown here is derived from an EMBL/GenBank/DDBJ whole genome shotgun (WGS) entry which is preliminary data.</text>
</comment>
<evidence type="ECO:0000256" key="2">
    <source>
        <dbReference type="SAM" id="Phobius"/>
    </source>
</evidence>
<proteinExistence type="predicted"/>